<proteinExistence type="inferred from homology"/>
<dbReference type="PROSITE" id="PS50231">
    <property type="entry name" value="RICIN_B_LECTIN"/>
    <property type="match status" value="1"/>
</dbReference>
<gene>
    <name evidence="6" type="ORF">FAM09_29680</name>
</gene>
<organism evidence="6 7">
    <name type="scientific">Niastella caeni</name>
    <dbReference type="NCBI Taxonomy" id="2569763"/>
    <lineage>
        <taxon>Bacteria</taxon>
        <taxon>Pseudomonadati</taxon>
        <taxon>Bacteroidota</taxon>
        <taxon>Chitinophagia</taxon>
        <taxon>Chitinophagales</taxon>
        <taxon>Chitinophagaceae</taxon>
        <taxon>Niastella</taxon>
    </lineage>
</organism>
<dbReference type="PANTHER" id="PTHR34142:SF1">
    <property type="entry name" value="GLYCOSIDE HYDROLASE FAMILY 5 DOMAIN-CONTAINING PROTEIN"/>
    <property type="match status" value="1"/>
</dbReference>
<reference evidence="6 7" key="1">
    <citation type="submission" date="2019-04" db="EMBL/GenBank/DDBJ databases">
        <title>Niastella caeni sp. nov., isolated from activated sludge.</title>
        <authorList>
            <person name="Sheng M."/>
        </authorList>
    </citation>
    <scope>NUCLEOTIDE SEQUENCE [LARGE SCALE GENOMIC DNA]</scope>
    <source>
        <strain evidence="6 7">HX-2-15</strain>
    </source>
</reference>
<name>A0A4S8H7W3_9BACT</name>
<dbReference type="GO" id="GO:0004553">
    <property type="term" value="F:hydrolase activity, hydrolyzing O-glycosyl compounds"/>
    <property type="evidence" value="ECO:0007669"/>
    <property type="project" value="InterPro"/>
</dbReference>
<feature type="chain" id="PRO_5020842454" description="Ricin B lectin domain-containing protein" evidence="4">
    <location>
        <begin position="24"/>
        <end position="487"/>
    </location>
</feature>
<dbReference type="OrthoDB" id="273314at2"/>
<feature type="signal peptide" evidence="4">
    <location>
        <begin position="1"/>
        <end position="23"/>
    </location>
</feature>
<evidence type="ECO:0000313" key="6">
    <source>
        <dbReference type="EMBL" id="THU30773.1"/>
    </source>
</evidence>
<evidence type="ECO:0000256" key="3">
    <source>
        <dbReference type="RuleBase" id="RU361153"/>
    </source>
</evidence>
<dbReference type="AlphaFoldDB" id="A0A4S8H7W3"/>
<dbReference type="GO" id="GO:0000272">
    <property type="term" value="P:polysaccharide catabolic process"/>
    <property type="evidence" value="ECO:0007669"/>
    <property type="project" value="InterPro"/>
</dbReference>
<evidence type="ECO:0000313" key="7">
    <source>
        <dbReference type="Proteomes" id="UP000306918"/>
    </source>
</evidence>
<dbReference type="PROSITE" id="PS51257">
    <property type="entry name" value="PROKAR_LIPOPROTEIN"/>
    <property type="match status" value="1"/>
</dbReference>
<evidence type="ECO:0000256" key="1">
    <source>
        <dbReference type="ARBA" id="ARBA00022801"/>
    </source>
</evidence>
<dbReference type="InterPro" id="IPR000772">
    <property type="entry name" value="Ricin_B_lectin"/>
</dbReference>
<dbReference type="InterPro" id="IPR035992">
    <property type="entry name" value="Ricin_B-like_lectins"/>
</dbReference>
<evidence type="ECO:0000256" key="2">
    <source>
        <dbReference type="ARBA" id="ARBA00023295"/>
    </source>
</evidence>
<dbReference type="SUPFAM" id="SSF51445">
    <property type="entry name" value="(Trans)glycosidases"/>
    <property type="match status" value="1"/>
</dbReference>
<evidence type="ECO:0000259" key="5">
    <source>
        <dbReference type="SMART" id="SM00458"/>
    </source>
</evidence>
<dbReference type="PANTHER" id="PTHR34142">
    <property type="entry name" value="ENDO-BETA-1,4-GLUCANASE A"/>
    <property type="match status" value="1"/>
</dbReference>
<dbReference type="Proteomes" id="UP000306918">
    <property type="component" value="Unassembled WGS sequence"/>
</dbReference>
<dbReference type="EMBL" id="STFF01000015">
    <property type="protein sequence ID" value="THU30773.1"/>
    <property type="molecule type" value="Genomic_DNA"/>
</dbReference>
<keyword evidence="2 3" id="KW-0326">Glycosidase</keyword>
<dbReference type="RefSeq" id="WP_136580805.1">
    <property type="nucleotide sequence ID" value="NZ_STFF01000015.1"/>
</dbReference>
<sequence length="487" mass="53466">MKKLLSFLLLAAFISCSKKQADAIETPDPVPEDTSVTLDATNNFKGLNWADPDDNFEDGWVVVSGLASTDNYATVQSKANNILTAFQSRGANTVRLPVNPNTVAQSWWNAYTGAIDMAASKGMNVILAYWEAKSSKDGLVDNMTQFWSMWQTIVNKYGSNSRVYFEPFNEPHGYGATDLNNLYANWLSNYPSVPRGRIILDGQGYAENVNVVGADSRLTNCLLSYHNYTWFDNNKTTTGDWVAAIQSIAYPARTIVTEFGIPMTNGKNYLGAPGTDREIAYFQGMTSGILSRSMGCIYWPGLRDGDSYSLLTLSGSTLNTNNASGLTRLQYGWGNTSISFPQGSFNSSAWYSIVCRQSNKGLDVNGSSTANGGAIIQWDYWGGNNQQWKITSLGNGYYSIINRNSNKALDVTGSSTTNGAAVIQYDYSGGNNQQWRIVDQGFGYYEIINRNSGQSLDVNGGSTTNGAPIIQWPYNGGRNQQWQIVQL</sequence>
<dbReference type="Pfam" id="PF14200">
    <property type="entry name" value="RicinB_lectin_2"/>
    <property type="match status" value="2"/>
</dbReference>
<dbReference type="CDD" id="cd23446">
    <property type="entry name" value="beta-trefoil_Ricin_1_3Gal43A"/>
    <property type="match status" value="1"/>
</dbReference>
<evidence type="ECO:0000256" key="4">
    <source>
        <dbReference type="SAM" id="SignalP"/>
    </source>
</evidence>
<comment type="caution">
    <text evidence="6">The sequence shown here is derived from an EMBL/GenBank/DDBJ whole genome shotgun (WGS) entry which is preliminary data.</text>
</comment>
<comment type="similarity">
    <text evidence="3">Belongs to the glycosyl hydrolase 5 (cellulase A) family.</text>
</comment>
<accession>A0A4S8H7W3</accession>
<dbReference type="Pfam" id="PF00150">
    <property type="entry name" value="Cellulase"/>
    <property type="match status" value="1"/>
</dbReference>
<keyword evidence="7" id="KW-1185">Reference proteome</keyword>
<dbReference type="Gene3D" id="3.20.20.80">
    <property type="entry name" value="Glycosidases"/>
    <property type="match status" value="1"/>
</dbReference>
<dbReference type="InterPro" id="IPR001547">
    <property type="entry name" value="Glyco_hydro_5"/>
</dbReference>
<keyword evidence="1 3" id="KW-0378">Hydrolase</keyword>
<dbReference type="InterPro" id="IPR017853">
    <property type="entry name" value="GH"/>
</dbReference>
<dbReference type="Gene3D" id="2.80.10.50">
    <property type="match status" value="3"/>
</dbReference>
<keyword evidence="4" id="KW-0732">Signal</keyword>
<protein>
    <recommendedName>
        <fullName evidence="5">Ricin B lectin domain-containing protein</fullName>
    </recommendedName>
</protein>
<dbReference type="SMART" id="SM00458">
    <property type="entry name" value="RICIN"/>
    <property type="match status" value="1"/>
</dbReference>
<feature type="domain" description="Ricin B lectin" evidence="5">
    <location>
        <begin position="347"/>
        <end position="485"/>
    </location>
</feature>
<dbReference type="SUPFAM" id="SSF50370">
    <property type="entry name" value="Ricin B-like lectins"/>
    <property type="match status" value="1"/>
</dbReference>